<feature type="compositionally biased region" description="Basic and acidic residues" evidence="1">
    <location>
        <begin position="1667"/>
        <end position="1686"/>
    </location>
</feature>
<dbReference type="OMA" id="HNVYIPY"/>
<evidence type="ECO:0000259" key="2">
    <source>
        <dbReference type="Pfam" id="PF21590"/>
    </source>
</evidence>
<dbReference type="GeneID" id="24268463"/>
<feature type="region of interest" description="Disordered" evidence="1">
    <location>
        <begin position="1743"/>
        <end position="1784"/>
    </location>
</feature>
<evidence type="ECO:0000313" key="4">
    <source>
        <dbReference type="Proteomes" id="UP000054561"/>
    </source>
</evidence>
<proteinExistence type="predicted"/>
<reference evidence="3 4" key="1">
    <citation type="submission" date="2014-03" db="EMBL/GenBank/DDBJ databases">
        <title>The Genome Sequence of Plasmodium fragile nilgiri.</title>
        <authorList>
            <consortium name="The Broad Institute Genomics Platform"/>
            <consortium name="The Broad Institute Genome Sequencing Center for Infectious Disease"/>
            <person name="Neafsey D."/>
            <person name="Duraisingh M."/>
            <person name="Young S.K."/>
            <person name="Zeng Q."/>
            <person name="Gargeya S."/>
            <person name="Abouelleil A."/>
            <person name="Alvarado L."/>
            <person name="Chapman S.B."/>
            <person name="Gainer-Dewar J."/>
            <person name="Goldberg J."/>
            <person name="Griggs A."/>
            <person name="Gujja S."/>
            <person name="Hansen M."/>
            <person name="Howarth C."/>
            <person name="Imamovic A."/>
            <person name="Larimer J."/>
            <person name="Pearson M."/>
            <person name="Poon T.W."/>
            <person name="Priest M."/>
            <person name="Roberts A."/>
            <person name="Saif S."/>
            <person name="Shea T."/>
            <person name="Sykes S."/>
            <person name="Wortman J."/>
            <person name="Nusbaum C."/>
            <person name="Birren B."/>
        </authorList>
    </citation>
    <scope>NUCLEOTIDE SEQUENCE [LARGE SCALE GENOMIC DNA]</scope>
    <source>
        <strain evidence="4">nilgiri</strain>
    </source>
</reference>
<sequence>MGKETLSNMGTLKKKQKLDEELLEIIIYNILSLIIVNGELSKTSSKNKVIDLIIVENVDYILNNCFFLCLGNIQKLLFVIDLILNDEGVYYEFGKVHKKENAGTAKNAEMIKIEETPICKSSTLAAAGADTKESRIPRAPANDGTIGKADFDRMQKRARKDRQVNGTKSTRFTDRYSLNNYIKDIFLYIEEKNIYLSLFHFNYIFKNSADYQQFFLRRYQSYTFEKFYREITAVAGKRPLKRTRNNSHSTGKRMNVGLNRSVCGNAKEVANLLYIKKKKYTNLYDAVIKYHKENFNLLGTADTCDGVSSCSSSSSSTVGDYTCSVSETRNDKSITRGAQWTNAATFIHDIAKKGNDANAQNSNNCRSGNEGEAENIEYVPYDLISREKIKKLYKYKKHKCKLIQDNNFISKKSYIPINLFPNNDLHVSNIKFQTLSSSIRVKVHLLILFTNLILMFDLLNSSLYPWVYKFISFLLNVLNNFNCKFYYYLDNSSLLSQFNKEKLFLLNKTTWDHKFVTKVSDVNRVSISRSANSLTAKGSSILKKMVQKNAKKDNRINTNFPYTNSGYIEIYDKDKKENAKKLYFHHFVSVQILKYYSVLSLYEIENLYKGILSCLLGDVYNRTISTICMFEREGNQYPVSPPCRNNTHFKNKYLEKNNIDLYRLIGELTKLRCNNRSEEVVINALRYLYLFVLFNYITILGNFSIVHEVFAEGDEALPRVEGEECNVDNCSDGKNVHADNCFDERNTHMDYCQEAVVGGAKRQAPLRNDLANLNYQINSFVTENHVRLELQEFCKSTQVSDGVKTNSYFRGSLITLPFYINLGGCQMTDQVGKVEELNRVNDVGNGFADWFAHWPARDHEEITRGEYPPKEETTRQKEMICNANKCKRIIQRRITKLLSRNPHLMFHITRYVPLFASTLADMLKKNNYFLYQNDSYRFAVCINYLYMLYAEVNESVIRDLYDKVMLVIKNGFYTHISKIIIIYMFSFFLNKKYVLDLCERDINQFFPTFSDSKDLAIIKYYFVLKFVQYRPIPIKLEEVHRKLYTYHNYAVVGEATKNGNTWGSEFPFLKDHALGKMRSEKDTSCKYTHGVRTENIAFEAEQSSGHGRNGPLGPQSRCCKKQIRQNSPLEARSTLVCTNQWESDCDTCGEKLQKTRLRLKCDPTESISQLGVASRRDEEEKKENASGRSLQCYINTLCRKRANVEHAKGSKPIDKLSKECTKHSVNSENPFEEDHSGYTSPGKNNSIYEKKIYFLIFSYHLLKCNSQSRQSKQRLKVELLHILLSNMSSVQIIHFMLYYLHEKKDLKLFCAIQNGVLSCLMKMKPSYKLINFLAFFFYLVKIKYTNVKAIMKMLSKVFVKYEFNLKVYMVMFKIIKVVLHRHRISDSYPFILSILRHIKESSYVCLHTTCMYYINIIQNKISFLDCTTLRKQCRDYCPYLTGADVNPLCDDPETTHRIRGINIKYTKKYDTSNFIQLKICKIDRRMMLSLKDNGSSIFYAQRGATDPEGVNIGASAFPSSHYYNSNDFCADSFYSIYRDDSYSLKNYCTYIANAEQCIYFPFVLRYSRSVEAAGGRGTNPGKGSDMSPSNVTTVSPNKLLHISARKGKHKLHSTRSTPYREPLCNPNETLFCLNVCFVHKGDFVNIHNVYIPYIQLGNEYPPSRYGSSEKDKHDAPAEVDHRHEHTRAEEDALFRRLPRRRKILSLKKKNFFIVRYSGALYRGKVKHTMRMLVRVLKRGKASVQEEHSRWESKGHSTNGARTKRGSRKKKKNKKHTSANPTHGTHFEDIKRNLIKKEAYKINCILKGNPFLKRAVCHVGGKSGKANPSRDEKVKETTNSYKLLIKIGVKLLIKSKFYAYIVYLNKEKKTFKRFLGKYNLNFQDFFQPFRASIEFWKNIFEDVWNGKIGKMYKSSKYLNMTSDKVLRVIKKKLHPFVIQENVNVKNWNVYNFPQYEMHVGRNYSLNDKYYYAYGKKNKKINNPIFDEFYIDNYPLGSFETDETTNSTMNRMKAYDLKDGGTTRKKETHYLGYKPKFMSTFVHGALSHSVLDDHVDVATLEKSDKPSAKVNSTKKGTRLKRHNNGRATFFTPRVRRIFHLNVNRIIGEKAKCGKRITQAGEDSAVRKITETGHTHNNGHSKYKINRYLSSEGQGEKRRINPRRSTNSDVIKKFVGIFLPPKYHLLMVFHIYEWSTSVQIRTDNLNALNYVNPFFDECTAARCE</sequence>
<dbReference type="PANTHER" id="PTHR34033">
    <property type="entry name" value="AP-5 COMPLEX SUBUNIT BETA-1"/>
    <property type="match status" value="1"/>
</dbReference>
<dbReference type="Proteomes" id="UP000054561">
    <property type="component" value="Unassembled WGS sequence"/>
</dbReference>
<dbReference type="VEuPathDB" id="PlasmoDB:AK88_03149"/>
<feature type="compositionally biased region" description="Basic and acidic residues" evidence="1">
    <location>
        <begin position="1743"/>
        <end position="1754"/>
    </location>
</feature>
<evidence type="ECO:0000256" key="1">
    <source>
        <dbReference type="SAM" id="MobiDB-lite"/>
    </source>
</evidence>
<dbReference type="PANTHER" id="PTHR34033:SF1">
    <property type="entry name" value="AP-5 COMPLEX SUBUNIT BETA-1"/>
    <property type="match status" value="1"/>
</dbReference>
<dbReference type="EMBL" id="KQ001678">
    <property type="protein sequence ID" value="KJP87232.1"/>
    <property type="molecule type" value="Genomic_DNA"/>
</dbReference>
<gene>
    <name evidence="3" type="ORF">AK88_03149</name>
</gene>
<dbReference type="OrthoDB" id="646197at2759"/>
<dbReference type="InterPro" id="IPR038741">
    <property type="entry name" value="AP5B1"/>
</dbReference>
<keyword evidence="4" id="KW-1185">Reference proteome</keyword>
<name>A0A0D9QKB8_PLAFR</name>
<dbReference type="GO" id="GO:0016197">
    <property type="term" value="P:endosomal transport"/>
    <property type="evidence" value="ECO:0007669"/>
    <property type="project" value="InterPro"/>
</dbReference>
<feature type="compositionally biased region" description="Basic residues" evidence="1">
    <location>
        <begin position="1761"/>
        <end position="1776"/>
    </location>
</feature>
<evidence type="ECO:0000313" key="3">
    <source>
        <dbReference type="EMBL" id="KJP87232.1"/>
    </source>
</evidence>
<dbReference type="RefSeq" id="XP_012336194.1">
    <property type="nucleotide sequence ID" value="XM_012480771.1"/>
</dbReference>
<accession>A0A0D9QKB8</accession>
<dbReference type="Pfam" id="PF21590">
    <property type="entry name" value="AP5B1_C"/>
    <property type="match status" value="1"/>
</dbReference>
<dbReference type="GO" id="GO:0030119">
    <property type="term" value="C:AP-type membrane coat adaptor complex"/>
    <property type="evidence" value="ECO:0007669"/>
    <property type="project" value="TreeGrafter"/>
</dbReference>
<feature type="domain" description="AP5B1 C-terminal" evidence="2">
    <location>
        <begin position="2172"/>
        <end position="2212"/>
    </location>
</feature>
<protein>
    <recommendedName>
        <fullName evidence="2">AP5B1 C-terminal domain-containing protein</fullName>
    </recommendedName>
</protein>
<dbReference type="InterPro" id="IPR048981">
    <property type="entry name" value="AP5B1_C"/>
</dbReference>
<feature type="region of interest" description="Disordered" evidence="1">
    <location>
        <begin position="1663"/>
        <end position="1686"/>
    </location>
</feature>
<organism evidence="3 4">
    <name type="scientific">Plasmodium fragile</name>
    <dbReference type="NCBI Taxonomy" id="5857"/>
    <lineage>
        <taxon>Eukaryota</taxon>
        <taxon>Sar</taxon>
        <taxon>Alveolata</taxon>
        <taxon>Apicomplexa</taxon>
        <taxon>Aconoidasida</taxon>
        <taxon>Haemosporida</taxon>
        <taxon>Plasmodiidae</taxon>
        <taxon>Plasmodium</taxon>
        <taxon>Plasmodium (Plasmodium)</taxon>
    </lineage>
</organism>